<dbReference type="Proteomes" id="UP000268033">
    <property type="component" value="Unassembled WGS sequence"/>
</dbReference>
<dbReference type="CDD" id="cd03024">
    <property type="entry name" value="DsbA_FrnE"/>
    <property type="match status" value="1"/>
</dbReference>
<proteinExistence type="predicted"/>
<comment type="caution">
    <text evidence="2">The sequence shown here is derived from an EMBL/GenBank/DDBJ whole genome shotgun (WGS) entry which is preliminary data.</text>
</comment>
<name>A0A3N1PL72_9GAMM</name>
<dbReference type="Pfam" id="PF01323">
    <property type="entry name" value="DSBA"/>
    <property type="match status" value="1"/>
</dbReference>
<organism evidence="2 3">
    <name type="scientific">Gallaecimonas pentaromativorans</name>
    <dbReference type="NCBI Taxonomy" id="584787"/>
    <lineage>
        <taxon>Bacteria</taxon>
        <taxon>Pseudomonadati</taxon>
        <taxon>Pseudomonadota</taxon>
        <taxon>Gammaproteobacteria</taxon>
        <taxon>Enterobacterales</taxon>
        <taxon>Gallaecimonadaceae</taxon>
        <taxon>Gallaecimonas</taxon>
    </lineage>
</organism>
<dbReference type="PANTHER" id="PTHR13887:SF41">
    <property type="entry name" value="THIOREDOXIN SUPERFAMILY PROTEIN"/>
    <property type="match status" value="1"/>
</dbReference>
<reference evidence="2 3" key="1">
    <citation type="submission" date="2018-11" db="EMBL/GenBank/DDBJ databases">
        <title>Genomic Encyclopedia of Type Strains, Phase IV (KMG-IV): sequencing the most valuable type-strain genomes for metagenomic binning, comparative biology and taxonomic classification.</title>
        <authorList>
            <person name="Goeker M."/>
        </authorList>
    </citation>
    <scope>NUCLEOTIDE SEQUENCE [LARGE SCALE GENOMIC DNA]</scope>
    <source>
        <strain evidence="2 3">DSM 21945</strain>
    </source>
</reference>
<gene>
    <name evidence="2" type="ORF">EDC28_103211</name>
</gene>
<feature type="domain" description="DSBA-like thioredoxin" evidence="1">
    <location>
        <begin position="4"/>
        <end position="205"/>
    </location>
</feature>
<protein>
    <submittedName>
        <fullName evidence="2">Putative DsbA family dithiol-disulfide isomerase</fullName>
    </submittedName>
</protein>
<dbReference type="Gene3D" id="3.40.30.10">
    <property type="entry name" value="Glutaredoxin"/>
    <property type="match status" value="1"/>
</dbReference>
<dbReference type="PANTHER" id="PTHR13887">
    <property type="entry name" value="GLUTATHIONE S-TRANSFERASE KAPPA"/>
    <property type="match status" value="1"/>
</dbReference>
<evidence type="ECO:0000313" key="2">
    <source>
        <dbReference type="EMBL" id="ROQ28618.1"/>
    </source>
</evidence>
<dbReference type="GO" id="GO:0016491">
    <property type="term" value="F:oxidoreductase activity"/>
    <property type="evidence" value="ECO:0007669"/>
    <property type="project" value="InterPro"/>
</dbReference>
<dbReference type="STRING" id="584787.GCA_001247655_00211"/>
<evidence type="ECO:0000313" key="3">
    <source>
        <dbReference type="Proteomes" id="UP000268033"/>
    </source>
</evidence>
<accession>A0A3N1PL72</accession>
<keyword evidence="3" id="KW-1185">Reference proteome</keyword>
<evidence type="ECO:0000259" key="1">
    <source>
        <dbReference type="Pfam" id="PF01323"/>
    </source>
</evidence>
<dbReference type="InterPro" id="IPR036249">
    <property type="entry name" value="Thioredoxin-like_sf"/>
</dbReference>
<sequence length="219" mass="23651">MKVTVKVTSDFICPWCLIGERRLAKAIESLPAGSEVDIVWQPFELNPTMPEAGLDRRSYRANKFGSWQYSQMLDQGTVKAAEHDDVAFDYDAIDKTPNTFKAHRLMWLADQQGLAQPLADALFAGYFEQGLDIGDSAVLAELGEKVGLDRAEVLVFLASNQGKGEVRAAEDALTDAGVSGVPLFEIGEQRISGAQSQATLTAALQAAMASCQDGFCTQG</sequence>
<dbReference type="SUPFAM" id="SSF52833">
    <property type="entry name" value="Thioredoxin-like"/>
    <property type="match status" value="1"/>
</dbReference>
<dbReference type="EMBL" id="RJUL01000003">
    <property type="protein sequence ID" value="ROQ28618.1"/>
    <property type="molecule type" value="Genomic_DNA"/>
</dbReference>
<dbReference type="AlphaFoldDB" id="A0A3N1PL72"/>
<dbReference type="GO" id="GO:0016853">
    <property type="term" value="F:isomerase activity"/>
    <property type="evidence" value="ECO:0007669"/>
    <property type="project" value="UniProtKB-KW"/>
</dbReference>
<dbReference type="RefSeq" id="WP_123421062.1">
    <property type="nucleotide sequence ID" value="NZ_RJUL01000003.1"/>
</dbReference>
<dbReference type="InterPro" id="IPR001853">
    <property type="entry name" value="DSBA-like_thioredoxin_dom"/>
</dbReference>
<keyword evidence="2" id="KW-0413">Isomerase</keyword>